<protein>
    <submittedName>
        <fullName evidence="5">Kelch-like protein 3</fullName>
    </submittedName>
</protein>
<dbReference type="SUPFAM" id="SSF54695">
    <property type="entry name" value="POZ domain"/>
    <property type="match status" value="1"/>
</dbReference>
<dbReference type="CDD" id="cd18186">
    <property type="entry name" value="BTB_POZ_ZBTB_KLHL-like"/>
    <property type="match status" value="1"/>
</dbReference>
<dbReference type="InterPro" id="IPR000210">
    <property type="entry name" value="BTB/POZ_dom"/>
</dbReference>
<evidence type="ECO:0000313" key="6">
    <source>
        <dbReference type="Proteomes" id="UP001233172"/>
    </source>
</evidence>
<evidence type="ECO:0000256" key="2">
    <source>
        <dbReference type="ARBA" id="ARBA00022737"/>
    </source>
</evidence>
<dbReference type="PANTHER" id="PTHR45632">
    <property type="entry name" value="LD33804P"/>
    <property type="match status" value="1"/>
</dbReference>
<dbReference type="SMART" id="SM00225">
    <property type="entry name" value="BTB"/>
    <property type="match status" value="1"/>
</dbReference>
<feature type="non-terminal residue" evidence="5">
    <location>
        <position position="1"/>
    </location>
</feature>
<proteinExistence type="predicted"/>
<organism evidence="5 6">
    <name type="scientific">Biomphalaria pfeifferi</name>
    <name type="common">Bloodfluke planorb</name>
    <name type="synonym">Freshwater snail</name>
    <dbReference type="NCBI Taxonomy" id="112525"/>
    <lineage>
        <taxon>Eukaryota</taxon>
        <taxon>Metazoa</taxon>
        <taxon>Spiralia</taxon>
        <taxon>Lophotrochozoa</taxon>
        <taxon>Mollusca</taxon>
        <taxon>Gastropoda</taxon>
        <taxon>Heterobranchia</taxon>
        <taxon>Euthyneura</taxon>
        <taxon>Panpulmonata</taxon>
        <taxon>Hygrophila</taxon>
        <taxon>Lymnaeoidea</taxon>
        <taxon>Planorbidae</taxon>
        <taxon>Biomphalaria</taxon>
    </lineage>
</organism>
<evidence type="ECO:0000256" key="1">
    <source>
        <dbReference type="ARBA" id="ARBA00022441"/>
    </source>
</evidence>
<keyword evidence="2" id="KW-0677">Repeat</keyword>
<evidence type="ECO:0000256" key="3">
    <source>
        <dbReference type="SAM" id="MobiDB-lite"/>
    </source>
</evidence>
<gene>
    <name evidence="5" type="ORF">Bpfe_015561</name>
</gene>
<dbReference type="Gene3D" id="3.30.710.10">
    <property type="entry name" value="Potassium Channel Kv1.1, Chain A"/>
    <property type="match status" value="1"/>
</dbReference>
<dbReference type="EMBL" id="JASAOG010000073">
    <property type="protein sequence ID" value="KAK0054985.1"/>
    <property type="molecule type" value="Genomic_DNA"/>
</dbReference>
<accession>A0AAD8BI26</accession>
<dbReference type="PROSITE" id="PS50097">
    <property type="entry name" value="BTB"/>
    <property type="match status" value="1"/>
</dbReference>
<dbReference type="Proteomes" id="UP001233172">
    <property type="component" value="Unassembled WGS sequence"/>
</dbReference>
<keyword evidence="1" id="KW-0880">Kelch repeat</keyword>
<dbReference type="InterPro" id="IPR011333">
    <property type="entry name" value="SKP1/BTB/POZ_sf"/>
</dbReference>
<evidence type="ECO:0000313" key="5">
    <source>
        <dbReference type="EMBL" id="KAK0054985.1"/>
    </source>
</evidence>
<dbReference type="AlphaFoldDB" id="A0AAD8BI26"/>
<comment type="caution">
    <text evidence="5">The sequence shown here is derived from an EMBL/GenBank/DDBJ whole genome shotgun (WGS) entry which is preliminary data.</text>
</comment>
<reference evidence="5" key="2">
    <citation type="submission" date="2023-04" db="EMBL/GenBank/DDBJ databases">
        <authorList>
            <person name="Bu L."/>
            <person name="Lu L."/>
            <person name="Laidemitt M.R."/>
            <person name="Zhang S.M."/>
            <person name="Mutuku M."/>
            <person name="Mkoji G."/>
            <person name="Steinauer M."/>
            <person name="Loker E.S."/>
        </authorList>
    </citation>
    <scope>NUCLEOTIDE SEQUENCE</scope>
    <source>
        <strain evidence="5">KasaAsao</strain>
        <tissue evidence="5">Whole Snail</tissue>
    </source>
</reference>
<dbReference type="Gene3D" id="2.120.10.80">
    <property type="entry name" value="Kelch-type beta propeller"/>
    <property type="match status" value="1"/>
</dbReference>
<reference evidence="5" key="1">
    <citation type="journal article" date="2023" name="PLoS Negl. Trop. Dis.">
        <title>A genome sequence for Biomphalaria pfeifferi, the major vector snail for the human-infecting parasite Schistosoma mansoni.</title>
        <authorList>
            <person name="Bu L."/>
            <person name="Lu L."/>
            <person name="Laidemitt M.R."/>
            <person name="Zhang S.M."/>
            <person name="Mutuku M."/>
            <person name="Mkoji G."/>
            <person name="Steinauer M."/>
            <person name="Loker E.S."/>
        </authorList>
    </citation>
    <scope>NUCLEOTIDE SEQUENCE</scope>
    <source>
        <strain evidence="5">KasaAsao</strain>
    </source>
</reference>
<dbReference type="Pfam" id="PF07707">
    <property type="entry name" value="BACK"/>
    <property type="match status" value="1"/>
</dbReference>
<dbReference type="Gene3D" id="1.25.40.420">
    <property type="match status" value="1"/>
</dbReference>
<dbReference type="SMART" id="SM00875">
    <property type="entry name" value="BACK"/>
    <property type="match status" value="1"/>
</dbReference>
<evidence type="ECO:0000259" key="4">
    <source>
        <dbReference type="PROSITE" id="PS50097"/>
    </source>
</evidence>
<dbReference type="CDD" id="cd14733">
    <property type="entry name" value="BACK"/>
    <property type="match status" value="1"/>
</dbReference>
<dbReference type="PANTHER" id="PTHR45632:SF3">
    <property type="entry name" value="KELCH-LIKE PROTEIN 32"/>
    <property type="match status" value="1"/>
</dbReference>
<feature type="domain" description="BTB" evidence="4">
    <location>
        <begin position="26"/>
        <end position="93"/>
    </location>
</feature>
<dbReference type="SUPFAM" id="SSF117281">
    <property type="entry name" value="Kelch motif"/>
    <property type="match status" value="1"/>
</dbReference>
<feature type="compositionally biased region" description="Polar residues" evidence="3">
    <location>
        <begin position="213"/>
        <end position="230"/>
    </location>
</feature>
<dbReference type="InterPro" id="IPR015915">
    <property type="entry name" value="Kelch-typ_b-propeller"/>
</dbReference>
<dbReference type="InterPro" id="IPR011705">
    <property type="entry name" value="BACK"/>
</dbReference>
<feature type="region of interest" description="Disordered" evidence="3">
    <location>
        <begin position="209"/>
        <end position="230"/>
    </location>
</feature>
<sequence length="665" mass="77143">IMSVSRLVAKSKVDGMVKQIQECPFHDVIVVVDNIEFPCHRFMLSACSDFFRAMFQSGMKEDLTRSVDLKGIDPDTFRLILDFIYLSKYILSIDNISRVWRAAHQLQMSSLLAIIFKFQMKRLSYVNRPSAEIYFDSKLLNSKQLMRKAMSNMAIRFNKLRLSEDILRLDVEEMKTLLSHKFFFPRSEDDVIEAILFWISNKPLAQHSDEYKSPNSTEAPSQANSTNQLDTPVTVAGDRSEFLFELLAKSKILLISSACSQNLLENNLVRRDPRALALVRESVRYHLQPGRRHDYCPLYGMIRQANEFTNVIFIISERLYICRRIDGKWCNMQPEYKKMPEPVFKYCQTFKARDREEPDKIEAEPEIVEEKETLTFKKLEKQETMEKEKVDDEASEEDEIEEQYLELDNTDEKETETQIDCKAVTYENDIFWTGRTYGVFLSRKYKAATNTWNQMAIPNIARRDPALVCFDHHLYLIGGANCELIERFDVETEQKAPGFGRWKNYGKLVVPMSNLIATTCGNLIVIFGSQAEESSKTVVQVFNPRILWTYIFRKDMPVSANNLVCFKHGEDTFVLEGSGALWKVTVNSQLVLDIGFHLKLWDDQTLNLAGATVTNQELLLFIDDQQVPKPRNVAKFEHFQKLRFIESRGGFCFLNTIVHRLLVDF</sequence>
<dbReference type="Pfam" id="PF00651">
    <property type="entry name" value="BTB"/>
    <property type="match status" value="1"/>
</dbReference>
<name>A0AAD8BI26_BIOPF</name>
<keyword evidence="6" id="KW-1185">Reference proteome</keyword>